<dbReference type="PANTHER" id="PTHR46796">
    <property type="entry name" value="HTH-TYPE TRANSCRIPTIONAL ACTIVATOR RHAS-RELATED"/>
    <property type="match status" value="1"/>
</dbReference>
<sequence length="267" mass="31233">MEYTFFNKKDSRGLLNNLFSINIQTIPFQSIIIPTGFPAIAYIYGDKQTIIYNNKTTNIKGLTLLGQYDATYNFSVNFKGHNIGANLHPTALYKIFGIDIASLTNKHPQLELINKKIFDQFNPIFLDYENDIPVLIQKIINLIDSLDLHIDKDVNRIDIAIDYILEKEGMLQVTDLLKIVSLSQKSLEVKFKKIIGLTPGKYIRLIRFIKLMRKYENKKIAINDLIYMYNYYDHSHFIKDFKLFMSESPKEYFKKEYPLIKAYSKNL</sequence>
<dbReference type="OrthoDB" id="323290at2"/>
<protein>
    <recommendedName>
        <fullName evidence="4">HTH araC/xylS-type domain-containing protein</fullName>
    </recommendedName>
</protein>
<keyword evidence="3" id="KW-0804">Transcription</keyword>
<evidence type="ECO:0000313" key="5">
    <source>
        <dbReference type="EMBL" id="OCK42581.1"/>
    </source>
</evidence>
<dbReference type="InterPro" id="IPR050204">
    <property type="entry name" value="AraC_XylS_family_regulators"/>
</dbReference>
<accession>A0A1B9XYR1</accession>
<dbReference type="GO" id="GO:0003700">
    <property type="term" value="F:DNA-binding transcription factor activity"/>
    <property type="evidence" value="ECO:0007669"/>
    <property type="project" value="InterPro"/>
</dbReference>
<dbReference type="InterPro" id="IPR018060">
    <property type="entry name" value="HTH_AraC"/>
</dbReference>
<comment type="caution">
    <text evidence="5">The sequence shown here is derived from an EMBL/GenBank/DDBJ whole genome shotgun (WGS) entry which is preliminary data.</text>
</comment>
<proteinExistence type="predicted"/>
<organism evidence="5 6">
    <name type="scientific">Tenacibaculum soleae</name>
    <dbReference type="NCBI Taxonomy" id="447689"/>
    <lineage>
        <taxon>Bacteria</taxon>
        <taxon>Pseudomonadati</taxon>
        <taxon>Bacteroidota</taxon>
        <taxon>Flavobacteriia</taxon>
        <taxon>Flavobacteriales</taxon>
        <taxon>Flavobacteriaceae</taxon>
        <taxon>Tenacibaculum</taxon>
    </lineage>
</organism>
<evidence type="ECO:0000256" key="1">
    <source>
        <dbReference type="ARBA" id="ARBA00023015"/>
    </source>
</evidence>
<dbReference type="PROSITE" id="PS01124">
    <property type="entry name" value="HTH_ARAC_FAMILY_2"/>
    <property type="match status" value="1"/>
</dbReference>
<dbReference type="AlphaFoldDB" id="A0A1B9XYR1"/>
<dbReference type="SMART" id="SM00342">
    <property type="entry name" value="HTH_ARAC"/>
    <property type="match status" value="1"/>
</dbReference>
<dbReference type="STRING" id="447689.BA195_10420"/>
<dbReference type="InterPro" id="IPR046532">
    <property type="entry name" value="DUF6597"/>
</dbReference>
<dbReference type="Proteomes" id="UP000093186">
    <property type="component" value="Unassembled WGS sequence"/>
</dbReference>
<dbReference type="Gene3D" id="1.10.10.60">
    <property type="entry name" value="Homeodomain-like"/>
    <property type="match status" value="1"/>
</dbReference>
<dbReference type="Pfam" id="PF12833">
    <property type="entry name" value="HTH_18"/>
    <property type="match status" value="1"/>
</dbReference>
<gene>
    <name evidence="5" type="ORF">BA195_10420</name>
</gene>
<evidence type="ECO:0000256" key="3">
    <source>
        <dbReference type="ARBA" id="ARBA00023163"/>
    </source>
</evidence>
<keyword evidence="1" id="KW-0805">Transcription regulation</keyword>
<feature type="domain" description="HTH araC/xylS-type" evidence="4">
    <location>
        <begin position="155"/>
        <end position="255"/>
    </location>
</feature>
<dbReference type="EMBL" id="MAKX01000013">
    <property type="protein sequence ID" value="OCK42581.1"/>
    <property type="molecule type" value="Genomic_DNA"/>
</dbReference>
<dbReference type="RefSeq" id="WP_068705263.1">
    <property type="nucleotide sequence ID" value="NZ_JAUOSW010000003.1"/>
</dbReference>
<evidence type="ECO:0000256" key="2">
    <source>
        <dbReference type="ARBA" id="ARBA00023125"/>
    </source>
</evidence>
<evidence type="ECO:0000313" key="6">
    <source>
        <dbReference type="Proteomes" id="UP000093186"/>
    </source>
</evidence>
<keyword evidence="2" id="KW-0238">DNA-binding</keyword>
<dbReference type="PANTHER" id="PTHR46796:SF13">
    <property type="entry name" value="HTH-TYPE TRANSCRIPTIONAL ACTIVATOR RHAS"/>
    <property type="match status" value="1"/>
</dbReference>
<name>A0A1B9XYR1_9FLAO</name>
<keyword evidence="6" id="KW-1185">Reference proteome</keyword>
<reference evidence="5 6" key="1">
    <citation type="submission" date="2016-06" db="EMBL/GenBank/DDBJ databases">
        <title>Draft Genome Sequence of Tenacibaculum soleae UCD-KL19.</title>
        <authorList>
            <person name="Eisen J.A."/>
            <person name="Coil D.A."/>
            <person name="Lujan K.M."/>
        </authorList>
    </citation>
    <scope>NUCLEOTIDE SEQUENCE [LARGE SCALE GENOMIC DNA]</scope>
    <source>
        <strain evidence="5 6">UCD-KL19</strain>
    </source>
</reference>
<evidence type="ECO:0000259" key="4">
    <source>
        <dbReference type="PROSITE" id="PS01124"/>
    </source>
</evidence>
<dbReference type="Pfam" id="PF20240">
    <property type="entry name" value="DUF6597"/>
    <property type="match status" value="1"/>
</dbReference>
<dbReference type="GO" id="GO:0043565">
    <property type="term" value="F:sequence-specific DNA binding"/>
    <property type="evidence" value="ECO:0007669"/>
    <property type="project" value="InterPro"/>
</dbReference>